<keyword evidence="1 5" id="KW-0479">Metal-binding</keyword>
<dbReference type="FunFam" id="2.10.110.10:FF:000105">
    <property type="entry name" value="Similar to LIM domain-containing protein"/>
    <property type="match status" value="1"/>
</dbReference>
<feature type="compositionally biased region" description="Low complexity" evidence="6">
    <location>
        <begin position="739"/>
        <end position="754"/>
    </location>
</feature>
<evidence type="ECO:0000256" key="3">
    <source>
        <dbReference type="ARBA" id="ARBA00022833"/>
    </source>
</evidence>
<feature type="domain" description="LIM zinc-binding" evidence="7">
    <location>
        <begin position="673"/>
        <end position="739"/>
    </location>
</feature>
<keyword evidence="3 5" id="KW-0862">Zinc</keyword>
<dbReference type="GeneID" id="34612634"/>
<feature type="compositionally biased region" description="Pro residues" evidence="6">
    <location>
        <begin position="77"/>
        <end position="95"/>
    </location>
</feature>
<dbReference type="STRING" id="1073090.A0A1L9S6Q2"/>
<dbReference type="CDD" id="cd08368">
    <property type="entry name" value="LIM"/>
    <property type="match status" value="1"/>
</dbReference>
<dbReference type="SUPFAM" id="SSF57716">
    <property type="entry name" value="Glucocorticoid receptor-like (DNA-binding domain)"/>
    <property type="match status" value="1"/>
</dbReference>
<accession>A0A1L9S6Q2</accession>
<feature type="compositionally biased region" description="Low complexity" evidence="6">
    <location>
        <begin position="766"/>
        <end position="786"/>
    </location>
</feature>
<dbReference type="GO" id="GO:0030695">
    <property type="term" value="F:GTPase regulator activity"/>
    <property type="evidence" value="ECO:0007669"/>
    <property type="project" value="UniProtKB-ARBA"/>
</dbReference>
<evidence type="ECO:0000313" key="9">
    <source>
        <dbReference type="Proteomes" id="UP000184188"/>
    </source>
</evidence>
<evidence type="ECO:0000256" key="4">
    <source>
        <dbReference type="ARBA" id="ARBA00023038"/>
    </source>
</evidence>
<evidence type="ECO:0000256" key="6">
    <source>
        <dbReference type="SAM" id="MobiDB-lite"/>
    </source>
</evidence>
<evidence type="ECO:0000313" key="8">
    <source>
        <dbReference type="EMBL" id="OJJ42830.1"/>
    </source>
</evidence>
<dbReference type="Pfam" id="PF00412">
    <property type="entry name" value="LIM"/>
    <property type="match status" value="2"/>
</dbReference>
<feature type="region of interest" description="Disordered" evidence="6">
    <location>
        <begin position="383"/>
        <end position="608"/>
    </location>
</feature>
<dbReference type="GO" id="GO:0046872">
    <property type="term" value="F:metal ion binding"/>
    <property type="evidence" value="ECO:0007669"/>
    <property type="project" value="UniProtKB-KW"/>
</dbReference>
<feature type="compositionally biased region" description="Polar residues" evidence="6">
    <location>
        <begin position="205"/>
        <end position="220"/>
    </location>
</feature>
<feature type="compositionally biased region" description="Low complexity" evidence="6">
    <location>
        <begin position="46"/>
        <end position="70"/>
    </location>
</feature>
<dbReference type="PROSITE" id="PS50023">
    <property type="entry name" value="LIM_DOMAIN_2"/>
    <property type="match status" value="2"/>
</dbReference>
<dbReference type="InterPro" id="IPR001781">
    <property type="entry name" value="Znf_LIM"/>
</dbReference>
<proteinExistence type="predicted"/>
<feature type="compositionally biased region" description="Polar residues" evidence="6">
    <location>
        <begin position="234"/>
        <end position="245"/>
    </location>
</feature>
<feature type="compositionally biased region" description="Low complexity" evidence="6">
    <location>
        <begin position="165"/>
        <end position="179"/>
    </location>
</feature>
<dbReference type="AlphaFoldDB" id="A0A1L9S6Q2"/>
<evidence type="ECO:0000256" key="1">
    <source>
        <dbReference type="ARBA" id="ARBA00022723"/>
    </source>
</evidence>
<feature type="compositionally biased region" description="Low complexity" evidence="6">
    <location>
        <begin position="572"/>
        <end position="587"/>
    </location>
</feature>
<feature type="region of interest" description="Disordered" evidence="6">
    <location>
        <begin position="739"/>
        <end position="809"/>
    </location>
</feature>
<organism evidence="8 9">
    <name type="scientific">Penicilliopsis zonata CBS 506.65</name>
    <dbReference type="NCBI Taxonomy" id="1073090"/>
    <lineage>
        <taxon>Eukaryota</taxon>
        <taxon>Fungi</taxon>
        <taxon>Dikarya</taxon>
        <taxon>Ascomycota</taxon>
        <taxon>Pezizomycotina</taxon>
        <taxon>Eurotiomycetes</taxon>
        <taxon>Eurotiomycetidae</taxon>
        <taxon>Eurotiales</taxon>
        <taxon>Aspergillaceae</taxon>
        <taxon>Penicilliopsis</taxon>
    </lineage>
</organism>
<keyword evidence="4 5" id="KW-0440">LIM domain</keyword>
<reference evidence="9" key="1">
    <citation type="journal article" date="2017" name="Genome Biol.">
        <title>Comparative genomics reveals high biological diversity and specific adaptations in the industrially and medically important fungal genus Aspergillus.</title>
        <authorList>
            <person name="de Vries R.P."/>
            <person name="Riley R."/>
            <person name="Wiebenga A."/>
            <person name="Aguilar-Osorio G."/>
            <person name="Amillis S."/>
            <person name="Uchima C.A."/>
            <person name="Anderluh G."/>
            <person name="Asadollahi M."/>
            <person name="Askin M."/>
            <person name="Barry K."/>
            <person name="Battaglia E."/>
            <person name="Bayram O."/>
            <person name="Benocci T."/>
            <person name="Braus-Stromeyer S.A."/>
            <person name="Caldana C."/>
            <person name="Canovas D."/>
            <person name="Cerqueira G.C."/>
            <person name="Chen F."/>
            <person name="Chen W."/>
            <person name="Choi C."/>
            <person name="Clum A."/>
            <person name="Dos Santos R.A."/>
            <person name="Damasio A.R."/>
            <person name="Diallinas G."/>
            <person name="Emri T."/>
            <person name="Fekete E."/>
            <person name="Flipphi M."/>
            <person name="Freyberg S."/>
            <person name="Gallo A."/>
            <person name="Gournas C."/>
            <person name="Habgood R."/>
            <person name="Hainaut M."/>
            <person name="Harispe M.L."/>
            <person name="Henrissat B."/>
            <person name="Hilden K.S."/>
            <person name="Hope R."/>
            <person name="Hossain A."/>
            <person name="Karabika E."/>
            <person name="Karaffa L."/>
            <person name="Karanyi Z."/>
            <person name="Krasevec N."/>
            <person name="Kuo A."/>
            <person name="Kusch H."/>
            <person name="LaButti K."/>
            <person name="Lagendijk E.L."/>
            <person name="Lapidus A."/>
            <person name="Levasseur A."/>
            <person name="Lindquist E."/>
            <person name="Lipzen A."/>
            <person name="Logrieco A.F."/>
            <person name="MacCabe A."/>
            <person name="Maekelae M.R."/>
            <person name="Malavazi I."/>
            <person name="Melin P."/>
            <person name="Meyer V."/>
            <person name="Mielnichuk N."/>
            <person name="Miskei M."/>
            <person name="Molnar A.P."/>
            <person name="Mule G."/>
            <person name="Ngan C.Y."/>
            <person name="Orejas M."/>
            <person name="Orosz E."/>
            <person name="Ouedraogo J.P."/>
            <person name="Overkamp K.M."/>
            <person name="Park H.-S."/>
            <person name="Perrone G."/>
            <person name="Piumi F."/>
            <person name="Punt P.J."/>
            <person name="Ram A.F."/>
            <person name="Ramon A."/>
            <person name="Rauscher S."/>
            <person name="Record E."/>
            <person name="Riano-Pachon D.M."/>
            <person name="Robert V."/>
            <person name="Roehrig J."/>
            <person name="Ruller R."/>
            <person name="Salamov A."/>
            <person name="Salih N.S."/>
            <person name="Samson R.A."/>
            <person name="Sandor E."/>
            <person name="Sanguinetti M."/>
            <person name="Schuetze T."/>
            <person name="Sepcic K."/>
            <person name="Shelest E."/>
            <person name="Sherlock G."/>
            <person name="Sophianopoulou V."/>
            <person name="Squina F.M."/>
            <person name="Sun H."/>
            <person name="Susca A."/>
            <person name="Todd R.B."/>
            <person name="Tsang A."/>
            <person name="Unkles S.E."/>
            <person name="van de Wiele N."/>
            <person name="van Rossen-Uffink D."/>
            <person name="Oliveira J.V."/>
            <person name="Vesth T.C."/>
            <person name="Visser J."/>
            <person name="Yu J.-H."/>
            <person name="Zhou M."/>
            <person name="Andersen M.R."/>
            <person name="Archer D.B."/>
            <person name="Baker S.E."/>
            <person name="Benoit I."/>
            <person name="Brakhage A.A."/>
            <person name="Braus G.H."/>
            <person name="Fischer R."/>
            <person name="Frisvad J.C."/>
            <person name="Goldman G.H."/>
            <person name="Houbraken J."/>
            <person name="Oakley B."/>
            <person name="Pocsi I."/>
            <person name="Scazzocchio C."/>
            <person name="Seiboth B."/>
            <person name="vanKuyk P.A."/>
            <person name="Wortman J."/>
            <person name="Dyer P.S."/>
            <person name="Grigoriev I.V."/>
        </authorList>
    </citation>
    <scope>NUCLEOTIDE SEQUENCE [LARGE SCALE GENOMIC DNA]</scope>
    <source>
        <strain evidence="9">CBS 506.65</strain>
    </source>
</reference>
<dbReference type="VEuPathDB" id="FungiDB:ASPZODRAFT_155082"/>
<dbReference type="EMBL" id="KV878356">
    <property type="protein sequence ID" value="OJJ42830.1"/>
    <property type="molecule type" value="Genomic_DNA"/>
</dbReference>
<dbReference type="SMART" id="SM00132">
    <property type="entry name" value="LIM"/>
    <property type="match status" value="2"/>
</dbReference>
<sequence length="809" mass="85690">MADFMEGGSFLPTIKCSSCGVDVEISAMGDHVCSPLAAPLQPPPLRITTTRSSPFRSPSPSPISTGTTESDLASRFPSPPSTAPSPGRFGPPPRIDPAAANRPFLRPDVNAPSSNISHSISPLSAAVRSPYGPLQRSQTTPLPGGPISPELTNLDCAFPPFPTARSRSGTRSGRRSPLPDTVPPPLPEGVSRSASPAFTLPAPPQSESGNTYGSPPSFSSLRGPVSHRREFSIDSKSSYRTSLASTRYGDTGSRPSTSHSHRPSLASVTKGPQSWLDDAPPLPPAPLGILRSQSPANSMLTTITSTDEQHGKGNTYSGFDFGISLGGQRSPNGETAELNTFRVSHNPSEGLSSRGSAELFLGTPSPGLSIPASDLADLAFEHSRESNSTSHGSVTYKAFRPTDHLQPTSTTTTTTSTQQPQPEAEDETLSMSNLAQALGLDTENGTASTISSDSSSPSGTHSGGSSVSSLLSEASLSRRKISESGRLGAVNEEASFSSQQNKPRSEADDEAIHTESPVELAPPRIPDPLFASPDSPTDPAIMSRGVGGLSLLPERRPPPAPSSPPASPSPPLHSSSPSSPPQERSSPPIRPLMTRAATTPLTKPVRSKGRCRGCSEMIMGKSVSSADGRLSGRYHKACFVCHHCRAPFQTADFYVLNDRPYCGPHYHELNGSLCVACGNGIEGQYLETVGSSTSRRGSSQKFHPDCLQCHTCRIILRGDYFEWNGQVYCERDARRAAAATSPTARRRPAMPSSPLVQSHGYPDLAPGPHLRPGQRPGPGQRPWGGPERPPDSPGGRRYPERRTTKLMMI</sequence>
<evidence type="ECO:0000256" key="5">
    <source>
        <dbReference type="PROSITE-ProRule" id="PRU00125"/>
    </source>
</evidence>
<feature type="compositionally biased region" description="Low complexity" evidence="6">
    <location>
        <begin position="446"/>
        <end position="475"/>
    </location>
</feature>
<feature type="domain" description="LIM zinc-binding" evidence="7">
    <location>
        <begin position="609"/>
        <end position="672"/>
    </location>
</feature>
<gene>
    <name evidence="8" type="ORF">ASPZODRAFT_155082</name>
</gene>
<feature type="compositionally biased region" description="Basic and acidic residues" evidence="6">
    <location>
        <begin position="503"/>
        <end position="513"/>
    </location>
</feature>
<keyword evidence="9" id="KW-1185">Reference proteome</keyword>
<feature type="compositionally biased region" description="Low complexity" evidence="6">
    <location>
        <begin position="110"/>
        <end position="125"/>
    </location>
</feature>
<dbReference type="OrthoDB" id="1112565at2759"/>
<feature type="compositionally biased region" description="Pro residues" evidence="6">
    <location>
        <begin position="558"/>
        <end position="571"/>
    </location>
</feature>
<name>A0A1L9S6Q2_9EURO</name>
<keyword evidence="2" id="KW-0677">Repeat</keyword>
<dbReference type="CDD" id="cd09397">
    <property type="entry name" value="LIM1_UF1"/>
    <property type="match status" value="1"/>
</dbReference>
<protein>
    <recommendedName>
        <fullName evidence="7">LIM zinc-binding domain-containing protein</fullName>
    </recommendedName>
</protein>
<dbReference type="PANTHER" id="PTHR24207">
    <property type="entry name" value="ZYX102 PROTEIN"/>
    <property type="match status" value="1"/>
</dbReference>
<evidence type="ECO:0000256" key="2">
    <source>
        <dbReference type="ARBA" id="ARBA00022737"/>
    </source>
</evidence>
<feature type="compositionally biased region" description="Low complexity" evidence="6">
    <location>
        <begin position="406"/>
        <end position="422"/>
    </location>
</feature>
<dbReference type="PANTHER" id="PTHR24207:SF2">
    <property type="entry name" value="ZYX102 PROTEIN"/>
    <property type="match status" value="1"/>
</dbReference>
<feature type="region of interest" description="Disordered" evidence="6">
    <location>
        <begin position="35"/>
        <end position="294"/>
    </location>
</feature>
<dbReference type="FunFam" id="2.10.110.10:FF:000119">
    <property type="entry name" value="LIM domain protein"/>
    <property type="match status" value="1"/>
</dbReference>
<evidence type="ECO:0000259" key="7">
    <source>
        <dbReference type="PROSITE" id="PS50023"/>
    </source>
</evidence>
<dbReference type="RefSeq" id="XP_022577340.1">
    <property type="nucleotide sequence ID" value="XM_022726170.1"/>
</dbReference>
<dbReference type="Gene3D" id="2.10.110.10">
    <property type="entry name" value="Cysteine Rich Protein"/>
    <property type="match status" value="2"/>
</dbReference>
<dbReference type="Proteomes" id="UP000184188">
    <property type="component" value="Unassembled WGS sequence"/>
</dbReference>